<evidence type="ECO:0000313" key="2">
    <source>
        <dbReference type="Proteomes" id="UP001341840"/>
    </source>
</evidence>
<proteinExistence type="predicted"/>
<keyword evidence="2" id="KW-1185">Reference proteome</keyword>
<dbReference type="EMBL" id="JASCZI010092598">
    <property type="protein sequence ID" value="MED6152564.1"/>
    <property type="molecule type" value="Genomic_DNA"/>
</dbReference>
<organism evidence="1 2">
    <name type="scientific">Stylosanthes scabra</name>
    <dbReference type="NCBI Taxonomy" id="79078"/>
    <lineage>
        <taxon>Eukaryota</taxon>
        <taxon>Viridiplantae</taxon>
        <taxon>Streptophyta</taxon>
        <taxon>Embryophyta</taxon>
        <taxon>Tracheophyta</taxon>
        <taxon>Spermatophyta</taxon>
        <taxon>Magnoliopsida</taxon>
        <taxon>eudicotyledons</taxon>
        <taxon>Gunneridae</taxon>
        <taxon>Pentapetalae</taxon>
        <taxon>rosids</taxon>
        <taxon>fabids</taxon>
        <taxon>Fabales</taxon>
        <taxon>Fabaceae</taxon>
        <taxon>Papilionoideae</taxon>
        <taxon>50 kb inversion clade</taxon>
        <taxon>dalbergioids sensu lato</taxon>
        <taxon>Dalbergieae</taxon>
        <taxon>Pterocarpus clade</taxon>
        <taxon>Stylosanthes</taxon>
    </lineage>
</organism>
<gene>
    <name evidence="1" type="ORF">PIB30_093244</name>
</gene>
<comment type="caution">
    <text evidence="1">The sequence shown here is derived from an EMBL/GenBank/DDBJ whole genome shotgun (WGS) entry which is preliminary data.</text>
</comment>
<reference evidence="1 2" key="1">
    <citation type="journal article" date="2023" name="Plants (Basel)">
        <title>Bridging the Gap: Combining Genomics and Transcriptomics Approaches to Understand Stylosanthes scabra, an Orphan Legume from the Brazilian Caatinga.</title>
        <authorList>
            <person name="Ferreira-Neto J.R.C."/>
            <person name="da Silva M.D."/>
            <person name="Binneck E."/>
            <person name="de Melo N.F."/>
            <person name="da Silva R.H."/>
            <person name="de Melo A.L.T.M."/>
            <person name="Pandolfi V."/>
            <person name="Bustamante F.O."/>
            <person name="Brasileiro-Vidal A.C."/>
            <person name="Benko-Iseppon A.M."/>
        </authorList>
    </citation>
    <scope>NUCLEOTIDE SEQUENCE [LARGE SCALE GENOMIC DNA]</scope>
    <source>
        <tissue evidence="1">Leaves</tissue>
    </source>
</reference>
<evidence type="ECO:0000313" key="1">
    <source>
        <dbReference type="EMBL" id="MED6152564.1"/>
    </source>
</evidence>
<name>A0ABU6TVN2_9FABA</name>
<dbReference type="Proteomes" id="UP001341840">
    <property type="component" value="Unassembled WGS sequence"/>
</dbReference>
<sequence length="106" mass="12000">MGTESLLARNTRVNRAIHDREGFLLLDSMICDLSCSAKIGVEVAKESVRNEEITKKSLEAKFRCLCIRSMANVRTHCHDLGSTSRLEPDPMRTHQNALCVRTRSRI</sequence>
<protein>
    <submittedName>
        <fullName evidence="1">Uncharacterized protein</fullName>
    </submittedName>
</protein>
<accession>A0ABU6TVN2</accession>